<evidence type="ECO:0000256" key="4">
    <source>
        <dbReference type="ARBA" id="ARBA00023136"/>
    </source>
</evidence>
<dbReference type="GO" id="GO:0016020">
    <property type="term" value="C:membrane"/>
    <property type="evidence" value="ECO:0007669"/>
    <property type="project" value="UniProtKB-SubCell"/>
</dbReference>
<keyword evidence="9" id="KW-1185">Reference proteome</keyword>
<comment type="subcellular location">
    <subcellularLocation>
        <location evidence="1">Membrane</location>
        <topology evidence="1">Multi-pass membrane protein</topology>
    </subcellularLocation>
</comment>
<feature type="region of interest" description="Disordered" evidence="5">
    <location>
        <begin position="185"/>
        <end position="204"/>
    </location>
</feature>
<proteinExistence type="predicted"/>
<dbReference type="CDD" id="cd07042">
    <property type="entry name" value="STAS_SulP_like_sulfate_transporter"/>
    <property type="match status" value="1"/>
</dbReference>
<dbReference type="InterPro" id="IPR011547">
    <property type="entry name" value="SLC26A/SulP_dom"/>
</dbReference>
<dbReference type="InterPro" id="IPR001902">
    <property type="entry name" value="SLC26A/SulP_fam"/>
</dbReference>
<dbReference type="AlphaFoldDB" id="A0A5E4AT26"/>
<dbReference type="Pfam" id="PF00916">
    <property type="entry name" value="Sulfate_transp"/>
    <property type="match status" value="1"/>
</dbReference>
<dbReference type="Proteomes" id="UP000662637">
    <property type="component" value="Unassembled WGS sequence"/>
</dbReference>
<dbReference type="Proteomes" id="UP000335636">
    <property type="component" value="Unassembled WGS sequence"/>
</dbReference>
<evidence type="ECO:0000313" key="8">
    <source>
        <dbReference type="EMBL" id="VTJ60633.1"/>
    </source>
</evidence>
<accession>A0A5E4AT26</accession>
<dbReference type="InterPro" id="IPR036513">
    <property type="entry name" value="STAS_dom_sf"/>
</dbReference>
<sequence>MVIFLGKKIAGLHNYRINSNQDLIAIGFCNIVSSFFKSYVYSAAIARTIIQDKAGGRQQKAIDADRDRYVPDGFSPTGSVSSVCISGRRRCDAAPDDEGGTVFLRTAKCMVRVPLKEEEIFMLFTQHESRRHENPMCRCSCNCDELEPPPRIVYTERFENKEALDASSVNLVRCSHLESINISPSVSDEQMPNTGSSSPQRIQGQNYGDMEKVRIANHPSRNSLLPPPDTTGSQERSLIPYSDMSFQPSTHTIILDFSMVQYVDFHALVVLRQMCNSFQNANILVLIAGCHPSVVRMFEKNDFFDEGITKAQLFLSLHDAVLFALSRKFPELSELSEDESETVIQETYSDVNKVG</sequence>
<dbReference type="Pfam" id="PF01740">
    <property type="entry name" value="STAS"/>
    <property type="match status" value="1"/>
</dbReference>
<evidence type="ECO:0000313" key="7">
    <source>
        <dbReference type="EMBL" id="KAF7472758.1"/>
    </source>
</evidence>
<dbReference type="GO" id="GO:0055085">
    <property type="term" value="P:transmembrane transport"/>
    <property type="evidence" value="ECO:0007669"/>
    <property type="project" value="InterPro"/>
</dbReference>
<evidence type="ECO:0000256" key="3">
    <source>
        <dbReference type="ARBA" id="ARBA00022989"/>
    </source>
</evidence>
<reference evidence="7" key="2">
    <citation type="submission" date="2020-08" db="EMBL/GenBank/DDBJ databases">
        <authorList>
            <person name="Shumante A."/>
            <person name="Zimin A.V."/>
            <person name="Puiu D."/>
            <person name="Salzberg S.L."/>
        </authorList>
    </citation>
    <scope>NUCLEOTIDE SEQUENCE</scope>
    <source>
        <strain evidence="7">WC2-LM</strain>
        <tissue evidence="7">Liver</tissue>
    </source>
</reference>
<keyword evidence="2" id="KW-0812">Transmembrane</keyword>
<dbReference type="PROSITE" id="PS50801">
    <property type="entry name" value="STAS"/>
    <property type="match status" value="1"/>
</dbReference>
<name>A0A5E4AT26_MARMO</name>
<dbReference type="EMBL" id="CABDUW010000152">
    <property type="protein sequence ID" value="VTJ60633.1"/>
    <property type="molecule type" value="Genomic_DNA"/>
</dbReference>
<evidence type="ECO:0000256" key="2">
    <source>
        <dbReference type="ARBA" id="ARBA00022692"/>
    </source>
</evidence>
<reference evidence="8 9" key="1">
    <citation type="submission" date="2019-04" db="EMBL/GenBank/DDBJ databases">
        <authorList>
            <person name="Alioto T."/>
            <person name="Alioto T."/>
        </authorList>
    </citation>
    <scope>NUCLEOTIDE SEQUENCE [LARGE SCALE GENOMIC DNA]</scope>
</reference>
<dbReference type="SUPFAM" id="SSF52091">
    <property type="entry name" value="SpoIIaa-like"/>
    <property type="match status" value="1"/>
</dbReference>
<keyword evidence="4" id="KW-0472">Membrane</keyword>
<dbReference type="EMBL" id="WJEC01006483">
    <property type="protein sequence ID" value="KAF7472758.1"/>
    <property type="molecule type" value="Genomic_DNA"/>
</dbReference>
<evidence type="ECO:0000259" key="6">
    <source>
        <dbReference type="PROSITE" id="PS50801"/>
    </source>
</evidence>
<protein>
    <recommendedName>
        <fullName evidence="6">STAS domain-containing protein</fullName>
    </recommendedName>
</protein>
<dbReference type="InterPro" id="IPR002645">
    <property type="entry name" value="STAS_dom"/>
</dbReference>
<dbReference type="Gene3D" id="3.30.750.24">
    <property type="entry name" value="STAS domain"/>
    <property type="match status" value="1"/>
</dbReference>
<organism evidence="8 9">
    <name type="scientific">Marmota monax</name>
    <name type="common">Woodchuck</name>
    <dbReference type="NCBI Taxonomy" id="9995"/>
    <lineage>
        <taxon>Eukaryota</taxon>
        <taxon>Metazoa</taxon>
        <taxon>Chordata</taxon>
        <taxon>Craniata</taxon>
        <taxon>Vertebrata</taxon>
        <taxon>Euteleostomi</taxon>
        <taxon>Mammalia</taxon>
        <taxon>Eutheria</taxon>
        <taxon>Euarchontoglires</taxon>
        <taxon>Glires</taxon>
        <taxon>Rodentia</taxon>
        <taxon>Sciuromorpha</taxon>
        <taxon>Sciuridae</taxon>
        <taxon>Xerinae</taxon>
        <taxon>Marmotini</taxon>
        <taxon>Marmota</taxon>
    </lineage>
</organism>
<evidence type="ECO:0000256" key="5">
    <source>
        <dbReference type="SAM" id="MobiDB-lite"/>
    </source>
</evidence>
<feature type="domain" description="STAS" evidence="6">
    <location>
        <begin position="253"/>
        <end position="324"/>
    </location>
</feature>
<evidence type="ECO:0000313" key="9">
    <source>
        <dbReference type="Proteomes" id="UP000335636"/>
    </source>
</evidence>
<evidence type="ECO:0000256" key="1">
    <source>
        <dbReference type="ARBA" id="ARBA00004141"/>
    </source>
</evidence>
<dbReference type="PANTHER" id="PTHR11814">
    <property type="entry name" value="SULFATE TRANSPORTER"/>
    <property type="match status" value="1"/>
</dbReference>
<keyword evidence="3" id="KW-1133">Transmembrane helix</keyword>
<gene>
    <name evidence="7" type="ORF">GHT09_016351</name>
    <name evidence="8" type="ORF">MONAX_5E010855</name>
</gene>